<comment type="caution">
    <text evidence="7">The sequence shown here is derived from an EMBL/GenBank/DDBJ whole genome shotgun (WGS) entry which is preliminary data.</text>
</comment>
<proteinExistence type="inferred from homology"/>
<comment type="similarity">
    <text evidence="1">Belongs to the metallo-beta-lactamase superfamily.</text>
</comment>
<evidence type="ECO:0000256" key="3">
    <source>
        <dbReference type="ARBA" id="ARBA00022801"/>
    </source>
</evidence>
<gene>
    <name evidence="7" type="ORF">JI746_00215</name>
</gene>
<keyword evidence="5" id="KW-0732">Signal</keyword>
<feature type="domain" description="Metallo-beta-lactamase" evidence="6">
    <location>
        <begin position="58"/>
        <end position="252"/>
    </location>
</feature>
<dbReference type="InterPro" id="IPR036866">
    <property type="entry name" value="RibonucZ/Hydroxyglut_hydro"/>
</dbReference>
<dbReference type="RefSeq" id="WP_201686770.1">
    <property type="nucleotide sequence ID" value="NZ_JAEQND010000001.1"/>
</dbReference>
<organism evidence="7 8">
    <name type="scientific">Ramlibacter alkalitolerans</name>
    <dbReference type="NCBI Taxonomy" id="2039631"/>
    <lineage>
        <taxon>Bacteria</taxon>
        <taxon>Pseudomonadati</taxon>
        <taxon>Pseudomonadota</taxon>
        <taxon>Betaproteobacteria</taxon>
        <taxon>Burkholderiales</taxon>
        <taxon>Comamonadaceae</taxon>
        <taxon>Ramlibacter</taxon>
    </lineage>
</organism>
<dbReference type="SMART" id="SM00849">
    <property type="entry name" value="Lactamase_B"/>
    <property type="match status" value="1"/>
</dbReference>
<keyword evidence="8" id="KW-1185">Reference proteome</keyword>
<dbReference type="Pfam" id="PF00753">
    <property type="entry name" value="Lactamase_B"/>
    <property type="match status" value="1"/>
</dbReference>
<dbReference type="PANTHER" id="PTHR42978">
    <property type="entry name" value="QUORUM-QUENCHING LACTONASE YTNP-RELATED-RELATED"/>
    <property type="match status" value="1"/>
</dbReference>
<evidence type="ECO:0000256" key="4">
    <source>
        <dbReference type="ARBA" id="ARBA00022833"/>
    </source>
</evidence>
<dbReference type="SUPFAM" id="SSF56281">
    <property type="entry name" value="Metallo-hydrolase/oxidoreductase"/>
    <property type="match status" value="1"/>
</dbReference>
<dbReference type="Gene3D" id="3.60.15.10">
    <property type="entry name" value="Ribonuclease Z/Hydroxyacylglutathione hydrolase-like"/>
    <property type="match status" value="1"/>
</dbReference>
<dbReference type="CDD" id="cd07729">
    <property type="entry name" value="AHL_lactonase_MBL-fold"/>
    <property type="match status" value="1"/>
</dbReference>
<protein>
    <submittedName>
        <fullName evidence="7">N-acyl homoserine lactonase family protein</fullName>
    </submittedName>
</protein>
<keyword evidence="2" id="KW-0479">Metal-binding</keyword>
<feature type="chain" id="PRO_5045087393" evidence="5">
    <location>
        <begin position="22"/>
        <end position="268"/>
    </location>
</feature>
<reference evidence="7 8" key="1">
    <citation type="journal article" date="2017" name="Int. J. Syst. Evol. Microbiol.">
        <title>Ramlibacter alkalitolerans sp. nov., alkali-tolerant bacterium isolated from soil of ginseng.</title>
        <authorList>
            <person name="Lee D.H."/>
            <person name="Cha C.J."/>
        </authorList>
    </citation>
    <scope>NUCLEOTIDE SEQUENCE [LARGE SCALE GENOMIC DNA]</scope>
    <source>
        <strain evidence="7 8">KACC 19305</strain>
    </source>
</reference>
<keyword evidence="4" id="KW-0862">Zinc</keyword>
<dbReference type="InterPro" id="IPR001279">
    <property type="entry name" value="Metallo-B-lactamas"/>
</dbReference>
<evidence type="ECO:0000313" key="8">
    <source>
        <dbReference type="Proteomes" id="UP000622707"/>
    </source>
</evidence>
<evidence type="ECO:0000256" key="5">
    <source>
        <dbReference type="SAM" id="SignalP"/>
    </source>
</evidence>
<dbReference type="EMBL" id="JAEQND010000001">
    <property type="protein sequence ID" value="MBL0423516.1"/>
    <property type="molecule type" value="Genomic_DNA"/>
</dbReference>
<evidence type="ECO:0000256" key="1">
    <source>
        <dbReference type="ARBA" id="ARBA00007749"/>
    </source>
</evidence>
<dbReference type="InterPro" id="IPR051013">
    <property type="entry name" value="MBL_superfamily_lactonases"/>
</dbReference>
<evidence type="ECO:0000256" key="2">
    <source>
        <dbReference type="ARBA" id="ARBA00022723"/>
    </source>
</evidence>
<feature type="signal peptide" evidence="5">
    <location>
        <begin position="1"/>
        <end position="21"/>
    </location>
</feature>
<evidence type="ECO:0000313" key="7">
    <source>
        <dbReference type="EMBL" id="MBL0423516.1"/>
    </source>
</evidence>
<dbReference type="Proteomes" id="UP000622707">
    <property type="component" value="Unassembled WGS sequence"/>
</dbReference>
<name>A0ABS1JHF9_9BURK</name>
<accession>A0ABS1JHF9</accession>
<keyword evidence="3" id="KW-0378">Hydrolase</keyword>
<dbReference type="PANTHER" id="PTHR42978:SF3">
    <property type="entry name" value="BLR3078 PROTEIN"/>
    <property type="match status" value="1"/>
</dbReference>
<sequence length="268" mass="29199">MRQTLHALVIASAFGALSAAAQPAAELTLTRLECGNGFNDQRRFSDTFAYTEPRVPFTFSCYLIRHGDEYMLWDTGYLPGSNPNAPTVTLLDQLTQLKVKPEQVKFVGISHFHADHTGQLNTVPNATLLIGEREWAALTAPKPMAGANVAGFTHWISGGGKLETQAADKDVFGDGTVVVLRTPGHTPGHQALLVRLKEKGPVLLIGDAAHFHENYQNNGVPGFNYDRAETLASLDRLKQIEKNLKATVIIQHDPRDIGKLPAFPAAAR</sequence>
<evidence type="ECO:0000259" key="6">
    <source>
        <dbReference type="SMART" id="SM00849"/>
    </source>
</evidence>